<sequence>FQTFSIILLDFALSDLLNGGMELLVLNQQFNTPVFLVNQAEGLCTYVLPQLCFLFYGCQLHVFSNAVLVQPLSFFHRYRLLTRGGFR</sequence>
<dbReference type="InterPro" id="IPR019421">
    <property type="entry name" value="7TM_GPCR_serpentine_rcpt_Srd"/>
</dbReference>
<dbReference type="AlphaFoldDB" id="A0AAN5CWY7"/>
<proteinExistence type="predicted"/>
<protein>
    <recommendedName>
        <fullName evidence="3">G protein-coupled receptor</fullName>
    </recommendedName>
</protein>
<feature type="non-terminal residue" evidence="1">
    <location>
        <position position="1"/>
    </location>
</feature>
<comment type="caution">
    <text evidence="1">The sequence shown here is derived from an EMBL/GenBank/DDBJ whole genome shotgun (WGS) entry which is preliminary data.</text>
</comment>
<dbReference type="Proteomes" id="UP001328107">
    <property type="component" value="Unassembled WGS sequence"/>
</dbReference>
<feature type="non-terminal residue" evidence="1">
    <location>
        <position position="87"/>
    </location>
</feature>
<dbReference type="EMBL" id="BTRK01000005">
    <property type="protein sequence ID" value="GMR52144.1"/>
    <property type="molecule type" value="Genomic_DNA"/>
</dbReference>
<dbReference type="Pfam" id="PF10317">
    <property type="entry name" value="7TM_GPCR_Srd"/>
    <property type="match status" value="1"/>
</dbReference>
<evidence type="ECO:0008006" key="3">
    <source>
        <dbReference type="Google" id="ProtNLM"/>
    </source>
</evidence>
<name>A0AAN5CWY7_9BILA</name>
<evidence type="ECO:0000313" key="2">
    <source>
        <dbReference type="Proteomes" id="UP001328107"/>
    </source>
</evidence>
<gene>
    <name evidence="1" type="ORF">PMAYCL1PPCAC_22339</name>
</gene>
<accession>A0AAN5CWY7</accession>
<keyword evidence="2" id="KW-1185">Reference proteome</keyword>
<reference evidence="2" key="1">
    <citation type="submission" date="2022-10" db="EMBL/GenBank/DDBJ databases">
        <title>Genome assembly of Pristionchus species.</title>
        <authorList>
            <person name="Yoshida K."/>
            <person name="Sommer R.J."/>
        </authorList>
    </citation>
    <scope>NUCLEOTIDE SEQUENCE [LARGE SCALE GENOMIC DNA]</scope>
    <source>
        <strain evidence="2">RS5460</strain>
    </source>
</reference>
<evidence type="ECO:0000313" key="1">
    <source>
        <dbReference type="EMBL" id="GMR52144.1"/>
    </source>
</evidence>
<organism evidence="1 2">
    <name type="scientific">Pristionchus mayeri</name>
    <dbReference type="NCBI Taxonomy" id="1317129"/>
    <lineage>
        <taxon>Eukaryota</taxon>
        <taxon>Metazoa</taxon>
        <taxon>Ecdysozoa</taxon>
        <taxon>Nematoda</taxon>
        <taxon>Chromadorea</taxon>
        <taxon>Rhabditida</taxon>
        <taxon>Rhabditina</taxon>
        <taxon>Diplogasteromorpha</taxon>
        <taxon>Diplogasteroidea</taxon>
        <taxon>Neodiplogasteridae</taxon>
        <taxon>Pristionchus</taxon>
    </lineage>
</organism>